<evidence type="ECO:0008006" key="5">
    <source>
        <dbReference type="Google" id="ProtNLM"/>
    </source>
</evidence>
<dbReference type="Pfam" id="PF13409">
    <property type="entry name" value="GST_N_2"/>
    <property type="match status" value="1"/>
</dbReference>
<dbReference type="AlphaFoldDB" id="A0AAJ0LW31"/>
<dbReference type="SUPFAM" id="SSF47616">
    <property type="entry name" value="GST C-terminal domain-like"/>
    <property type="match status" value="1"/>
</dbReference>
<sequence length="244" mass="27594">MQNSEIILFDIPSKGRCSCWSPNTWKTRLVLNYKQLPYRTEWLEYPDIAPELAALGIQTNPPGSWADYSCPAIRLPDGEHIMDSQKIVEKLEQLHPEPSLYLDTKVHESVYGAVASTIDASISTIIPAAQRNILREPSASWHAADRERRFGKSLEQLEEDEGGEKAWDAVKHGLEALKAELSKHKRDDGPFVLGGTVSYGDFLIAGFFEWLKRADDTLYERFIGYDASFKEHHEACQPCLAKDD</sequence>
<evidence type="ECO:0000259" key="2">
    <source>
        <dbReference type="Pfam" id="PF22041"/>
    </source>
</evidence>
<evidence type="ECO:0000313" key="3">
    <source>
        <dbReference type="EMBL" id="KAK3057348.1"/>
    </source>
</evidence>
<evidence type="ECO:0000313" key="4">
    <source>
        <dbReference type="Proteomes" id="UP001271007"/>
    </source>
</evidence>
<gene>
    <name evidence="3" type="ORF">LTR09_001531</name>
</gene>
<keyword evidence="4" id="KW-1185">Reference proteome</keyword>
<feature type="domain" description="Glutathione S-transferase UstS-like C-terminal" evidence="2">
    <location>
        <begin position="108"/>
        <end position="214"/>
    </location>
</feature>
<dbReference type="Proteomes" id="UP001271007">
    <property type="component" value="Unassembled WGS sequence"/>
</dbReference>
<proteinExistence type="predicted"/>
<dbReference type="EMBL" id="JAWDJX010000003">
    <property type="protein sequence ID" value="KAK3057348.1"/>
    <property type="molecule type" value="Genomic_DNA"/>
</dbReference>
<accession>A0AAJ0LW31</accession>
<dbReference type="InterPro" id="IPR004045">
    <property type="entry name" value="Glutathione_S-Trfase_N"/>
</dbReference>
<dbReference type="SUPFAM" id="SSF52833">
    <property type="entry name" value="Thioredoxin-like"/>
    <property type="match status" value="1"/>
</dbReference>
<dbReference type="Pfam" id="PF22041">
    <property type="entry name" value="GST_C_7"/>
    <property type="match status" value="1"/>
</dbReference>
<reference evidence="3" key="1">
    <citation type="submission" date="2023-04" db="EMBL/GenBank/DDBJ databases">
        <title>Black Yeasts Isolated from many extreme environments.</title>
        <authorList>
            <person name="Coleine C."/>
            <person name="Stajich J.E."/>
            <person name="Selbmann L."/>
        </authorList>
    </citation>
    <scope>NUCLEOTIDE SEQUENCE</scope>
    <source>
        <strain evidence="3">CCFEE 5312</strain>
    </source>
</reference>
<feature type="domain" description="GST N-terminal" evidence="1">
    <location>
        <begin position="20"/>
        <end position="93"/>
    </location>
</feature>
<dbReference type="Gene3D" id="3.40.30.10">
    <property type="entry name" value="Glutaredoxin"/>
    <property type="match status" value="1"/>
</dbReference>
<dbReference type="Gene3D" id="1.20.1050.10">
    <property type="match status" value="1"/>
</dbReference>
<organism evidence="3 4">
    <name type="scientific">Extremus antarcticus</name>
    <dbReference type="NCBI Taxonomy" id="702011"/>
    <lineage>
        <taxon>Eukaryota</taxon>
        <taxon>Fungi</taxon>
        <taxon>Dikarya</taxon>
        <taxon>Ascomycota</taxon>
        <taxon>Pezizomycotina</taxon>
        <taxon>Dothideomycetes</taxon>
        <taxon>Dothideomycetidae</taxon>
        <taxon>Mycosphaerellales</taxon>
        <taxon>Extremaceae</taxon>
        <taxon>Extremus</taxon>
    </lineage>
</organism>
<comment type="caution">
    <text evidence="3">The sequence shown here is derived from an EMBL/GenBank/DDBJ whole genome shotgun (WGS) entry which is preliminary data.</text>
</comment>
<dbReference type="InterPro" id="IPR054416">
    <property type="entry name" value="GST_UstS-like_C"/>
</dbReference>
<dbReference type="InterPro" id="IPR036249">
    <property type="entry name" value="Thioredoxin-like_sf"/>
</dbReference>
<protein>
    <recommendedName>
        <fullName evidence="5">GST N-terminal domain-containing protein</fullName>
    </recommendedName>
</protein>
<dbReference type="InterPro" id="IPR036282">
    <property type="entry name" value="Glutathione-S-Trfase_C_sf"/>
</dbReference>
<evidence type="ECO:0000259" key="1">
    <source>
        <dbReference type="Pfam" id="PF13409"/>
    </source>
</evidence>
<name>A0AAJ0LW31_9PEZI</name>